<organism evidence="2 3">
    <name type="scientific">Mycena metata</name>
    <dbReference type="NCBI Taxonomy" id="1033252"/>
    <lineage>
        <taxon>Eukaryota</taxon>
        <taxon>Fungi</taxon>
        <taxon>Dikarya</taxon>
        <taxon>Basidiomycota</taxon>
        <taxon>Agaricomycotina</taxon>
        <taxon>Agaricomycetes</taxon>
        <taxon>Agaricomycetidae</taxon>
        <taxon>Agaricales</taxon>
        <taxon>Marasmiineae</taxon>
        <taxon>Mycenaceae</taxon>
        <taxon>Mycena</taxon>
    </lineage>
</organism>
<sequence length="71" mass="8036">MSLYVLSAPLWAVQDLQLPKTFKNACLHSASFIRSYATPPWPARLALAAFVVNTFYPYTFVSILCKLPDDR</sequence>
<name>A0AAD7IUU0_9AGAR</name>
<evidence type="ECO:0000256" key="1">
    <source>
        <dbReference type="SAM" id="Phobius"/>
    </source>
</evidence>
<dbReference type="EMBL" id="JARKIB010000070">
    <property type="protein sequence ID" value="KAJ7749135.1"/>
    <property type="molecule type" value="Genomic_DNA"/>
</dbReference>
<protein>
    <submittedName>
        <fullName evidence="2">Uncharacterized protein</fullName>
    </submittedName>
</protein>
<reference evidence="2" key="1">
    <citation type="submission" date="2023-03" db="EMBL/GenBank/DDBJ databases">
        <title>Massive genome expansion in bonnet fungi (Mycena s.s.) driven by repeated elements and novel gene families across ecological guilds.</title>
        <authorList>
            <consortium name="Lawrence Berkeley National Laboratory"/>
            <person name="Harder C.B."/>
            <person name="Miyauchi S."/>
            <person name="Viragh M."/>
            <person name="Kuo A."/>
            <person name="Thoen E."/>
            <person name="Andreopoulos B."/>
            <person name="Lu D."/>
            <person name="Skrede I."/>
            <person name="Drula E."/>
            <person name="Henrissat B."/>
            <person name="Morin E."/>
            <person name="Kohler A."/>
            <person name="Barry K."/>
            <person name="LaButti K."/>
            <person name="Morin E."/>
            <person name="Salamov A."/>
            <person name="Lipzen A."/>
            <person name="Mereny Z."/>
            <person name="Hegedus B."/>
            <person name="Baldrian P."/>
            <person name="Stursova M."/>
            <person name="Weitz H."/>
            <person name="Taylor A."/>
            <person name="Grigoriev I.V."/>
            <person name="Nagy L.G."/>
            <person name="Martin F."/>
            <person name="Kauserud H."/>
        </authorList>
    </citation>
    <scope>NUCLEOTIDE SEQUENCE</scope>
    <source>
        <strain evidence="2">CBHHK182m</strain>
    </source>
</reference>
<keyword evidence="1" id="KW-0812">Transmembrane</keyword>
<proteinExistence type="predicted"/>
<evidence type="ECO:0000313" key="2">
    <source>
        <dbReference type="EMBL" id="KAJ7749135.1"/>
    </source>
</evidence>
<keyword evidence="1" id="KW-1133">Transmembrane helix</keyword>
<comment type="caution">
    <text evidence="2">The sequence shown here is derived from an EMBL/GenBank/DDBJ whole genome shotgun (WGS) entry which is preliminary data.</text>
</comment>
<gene>
    <name evidence="2" type="ORF">B0H16DRAFT_1725173</name>
</gene>
<keyword evidence="3" id="KW-1185">Reference proteome</keyword>
<keyword evidence="1" id="KW-0472">Membrane</keyword>
<dbReference type="Proteomes" id="UP001215598">
    <property type="component" value="Unassembled WGS sequence"/>
</dbReference>
<evidence type="ECO:0000313" key="3">
    <source>
        <dbReference type="Proteomes" id="UP001215598"/>
    </source>
</evidence>
<feature type="transmembrane region" description="Helical" evidence="1">
    <location>
        <begin position="45"/>
        <end position="65"/>
    </location>
</feature>
<accession>A0AAD7IUU0</accession>
<dbReference type="AlphaFoldDB" id="A0AAD7IUU0"/>